<evidence type="ECO:0000313" key="10">
    <source>
        <dbReference type="Proteomes" id="UP001181693"/>
    </source>
</evidence>
<dbReference type="EMBL" id="DYDO01000008">
    <property type="protein sequence ID" value="DBA19536.1"/>
    <property type="molecule type" value="Genomic_DNA"/>
</dbReference>
<evidence type="ECO:0000256" key="4">
    <source>
        <dbReference type="ARBA" id="ARBA00022729"/>
    </source>
</evidence>
<gene>
    <name evidence="9" type="ORF">GDO54_015356</name>
</gene>
<evidence type="ECO:0000313" key="9">
    <source>
        <dbReference type="EMBL" id="DBA19536.1"/>
    </source>
</evidence>
<evidence type="ECO:0000256" key="6">
    <source>
        <dbReference type="ARBA" id="ARBA00023136"/>
    </source>
</evidence>
<dbReference type="PANTHER" id="PTHR24037:SF3">
    <property type="entry name" value="PROTEIN HEG HOMOLOG 1"/>
    <property type="match status" value="1"/>
</dbReference>
<dbReference type="PANTHER" id="PTHR24037">
    <property type="entry name" value="HEART DEVELOPMENT PROTEIN WITH EGF-LIKE DOMAINS 1"/>
    <property type="match status" value="1"/>
</dbReference>
<sequence>MSPYAEYPKTQRSSDWGRETIEMQENGSTKNLLQMTDVYYSPGLRNSEMERNGLYPYTGLPGSRHSCIYPGQYNPTFINEENRRRDYF</sequence>
<reference evidence="9" key="1">
    <citation type="thesis" date="2020" institute="ProQuest LLC" country="789 East Eisenhower Parkway, Ann Arbor, MI, USA">
        <title>Comparative Genomics and Chromosome Evolution.</title>
        <authorList>
            <person name="Mudd A.B."/>
        </authorList>
    </citation>
    <scope>NUCLEOTIDE SEQUENCE</scope>
    <source>
        <strain evidence="9">1538</strain>
        <tissue evidence="9">Blood</tissue>
    </source>
</reference>
<keyword evidence="10" id="KW-1185">Reference proteome</keyword>
<keyword evidence="5" id="KW-0677">Repeat</keyword>
<protein>
    <submittedName>
        <fullName evidence="9">Uncharacterized protein</fullName>
    </submittedName>
</protein>
<dbReference type="GO" id="GO:0005886">
    <property type="term" value="C:plasma membrane"/>
    <property type="evidence" value="ECO:0007669"/>
    <property type="project" value="UniProtKB-SubCell"/>
</dbReference>
<name>A0AAV3A585_PYXAD</name>
<dbReference type="Proteomes" id="UP001181693">
    <property type="component" value="Unassembled WGS sequence"/>
</dbReference>
<evidence type="ECO:0000256" key="7">
    <source>
        <dbReference type="ARBA" id="ARBA00023157"/>
    </source>
</evidence>
<keyword evidence="6" id="KW-0472">Membrane</keyword>
<proteinExistence type="predicted"/>
<comment type="caution">
    <text evidence="9">The sequence shown here is derived from an EMBL/GenBank/DDBJ whole genome shotgun (WGS) entry which is preliminary data.</text>
</comment>
<dbReference type="AlphaFoldDB" id="A0AAV3A585"/>
<evidence type="ECO:0000256" key="1">
    <source>
        <dbReference type="ARBA" id="ARBA00004236"/>
    </source>
</evidence>
<evidence type="ECO:0000256" key="5">
    <source>
        <dbReference type="ARBA" id="ARBA00022737"/>
    </source>
</evidence>
<evidence type="ECO:0000256" key="3">
    <source>
        <dbReference type="ARBA" id="ARBA00022536"/>
    </source>
</evidence>
<keyword evidence="4" id="KW-0732">Signal</keyword>
<keyword evidence="2" id="KW-1003">Cell membrane</keyword>
<dbReference type="GO" id="GO:0007507">
    <property type="term" value="P:heart development"/>
    <property type="evidence" value="ECO:0007669"/>
    <property type="project" value="TreeGrafter"/>
</dbReference>
<evidence type="ECO:0000256" key="8">
    <source>
        <dbReference type="ARBA" id="ARBA00023180"/>
    </source>
</evidence>
<organism evidence="9 10">
    <name type="scientific">Pyxicephalus adspersus</name>
    <name type="common">African bullfrog</name>
    <dbReference type="NCBI Taxonomy" id="30357"/>
    <lineage>
        <taxon>Eukaryota</taxon>
        <taxon>Metazoa</taxon>
        <taxon>Chordata</taxon>
        <taxon>Craniata</taxon>
        <taxon>Vertebrata</taxon>
        <taxon>Euteleostomi</taxon>
        <taxon>Amphibia</taxon>
        <taxon>Batrachia</taxon>
        <taxon>Anura</taxon>
        <taxon>Neobatrachia</taxon>
        <taxon>Ranoidea</taxon>
        <taxon>Pyxicephalidae</taxon>
        <taxon>Pyxicephalinae</taxon>
        <taxon>Pyxicephalus</taxon>
    </lineage>
</organism>
<keyword evidence="8" id="KW-0325">Glycoprotein</keyword>
<keyword evidence="3" id="KW-0245">EGF-like domain</keyword>
<keyword evidence="7" id="KW-1015">Disulfide bond</keyword>
<accession>A0AAV3A585</accession>
<comment type="subcellular location">
    <subcellularLocation>
        <location evidence="1">Cell membrane</location>
    </subcellularLocation>
</comment>
<evidence type="ECO:0000256" key="2">
    <source>
        <dbReference type="ARBA" id="ARBA00022475"/>
    </source>
</evidence>